<feature type="repeat" description="ANK" evidence="3">
    <location>
        <begin position="40"/>
        <end position="72"/>
    </location>
</feature>
<dbReference type="EMBL" id="JAHLQT010021845">
    <property type="protein sequence ID" value="KAG7167147.1"/>
    <property type="molecule type" value="Genomic_DNA"/>
</dbReference>
<dbReference type="SMART" id="SM00248">
    <property type="entry name" value="ANK"/>
    <property type="match status" value="9"/>
</dbReference>
<accession>A0A8J5JYV2</accession>
<dbReference type="Pfam" id="PF12796">
    <property type="entry name" value="Ank_2"/>
    <property type="match status" value="4"/>
</dbReference>
<feature type="repeat" description="ANK" evidence="3">
    <location>
        <begin position="243"/>
        <end position="276"/>
    </location>
</feature>
<evidence type="ECO:0000313" key="4">
    <source>
        <dbReference type="EMBL" id="KAG7167147.1"/>
    </source>
</evidence>
<reference evidence="4" key="1">
    <citation type="journal article" date="2021" name="Sci. Adv.">
        <title>The American lobster genome reveals insights on longevity, neural, and immune adaptations.</title>
        <authorList>
            <person name="Polinski J.M."/>
            <person name="Zimin A.V."/>
            <person name="Clark K.F."/>
            <person name="Kohn A.B."/>
            <person name="Sadowski N."/>
            <person name="Timp W."/>
            <person name="Ptitsyn A."/>
            <person name="Khanna P."/>
            <person name="Romanova D.Y."/>
            <person name="Williams P."/>
            <person name="Greenwood S.J."/>
            <person name="Moroz L.L."/>
            <person name="Walt D.R."/>
            <person name="Bodnar A.G."/>
        </authorList>
    </citation>
    <scope>NUCLEOTIDE SEQUENCE</scope>
    <source>
        <strain evidence="4">GMGI-L3</strain>
    </source>
</reference>
<dbReference type="AlphaFoldDB" id="A0A8J5JYV2"/>
<dbReference type="InterPro" id="IPR002110">
    <property type="entry name" value="Ankyrin_rpt"/>
</dbReference>
<dbReference type="PANTHER" id="PTHR24173:SF74">
    <property type="entry name" value="ANKYRIN REPEAT DOMAIN-CONTAINING PROTEIN 16"/>
    <property type="match status" value="1"/>
</dbReference>
<protein>
    <submittedName>
        <fullName evidence="4">Ankyrin repeat domain-containing protein 16-like</fullName>
    </submittedName>
</protein>
<comment type="caution">
    <text evidence="4">The sequence shown here is derived from an EMBL/GenBank/DDBJ whole genome shotgun (WGS) entry which is preliminary data.</text>
</comment>
<organism evidence="4 5">
    <name type="scientific">Homarus americanus</name>
    <name type="common">American lobster</name>
    <dbReference type="NCBI Taxonomy" id="6706"/>
    <lineage>
        <taxon>Eukaryota</taxon>
        <taxon>Metazoa</taxon>
        <taxon>Ecdysozoa</taxon>
        <taxon>Arthropoda</taxon>
        <taxon>Crustacea</taxon>
        <taxon>Multicrustacea</taxon>
        <taxon>Malacostraca</taxon>
        <taxon>Eumalacostraca</taxon>
        <taxon>Eucarida</taxon>
        <taxon>Decapoda</taxon>
        <taxon>Pleocyemata</taxon>
        <taxon>Astacidea</taxon>
        <taxon>Nephropoidea</taxon>
        <taxon>Nephropidae</taxon>
        <taxon>Homarus</taxon>
    </lineage>
</organism>
<proteinExistence type="predicted"/>
<dbReference type="Proteomes" id="UP000747542">
    <property type="component" value="Unassembled WGS sequence"/>
</dbReference>
<name>A0A8J5JYV2_HOMAM</name>
<feature type="repeat" description="ANK" evidence="3">
    <location>
        <begin position="209"/>
        <end position="242"/>
    </location>
</feature>
<evidence type="ECO:0000256" key="3">
    <source>
        <dbReference type="PROSITE-ProRule" id="PRU00023"/>
    </source>
</evidence>
<feature type="repeat" description="ANK" evidence="3">
    <location>
        <begin position="108"/>
        <end position="140"/>
    </location>
</feature>
<sequence>MSTHSDTDVLSAVQRGDLNWLEKYTSENEVDWRTCIHRKSGDTALHIAAVAGCTQIMSWLLANGCDVCLEKQNMDGKRPLHSAAQAMHFPIVKILLDHGATVDPIKRGDWTPLMLACAKRCLKVIQLLVEHGANLRWVNKDGWTSFLIACREGFECIVNYLLDVDSSLWNTVSNNGRTPLHTAAMHGHESVVKILLHRGNYKKDEDDACGNTPLMEAFRMGHLNIARLLIIEHGTDIKVRDKTGRTAFHIAAEAGQLESVKTLIETYGVDVNLLSDAGSSAVHCAAREGQTEVVVFLIKMGCKVSIKDNNGRTALWMACASRKNTCAKKLVDFGAQDIADNKGISPSQLMPIYHLSPVTLPNTEDLFSTS</sequence>
<keyword evidence="5" id="KW-1185">Reference proteome</keyword>
<evidence type="ECO:0000256" key="2">
    <source>
        <dbReference type="ARBA" id="ARBA00023043"/>
    </source>
</evidence>
<keyword evidence="1" id="KW-0677">Repeat</keyword>
<dbReference type="OrthoDB" id="6335178at2759"/>
<feature type="repeat" description="ANK" evidence="3">
    <location>
        <begin position="75"/>
        <end position="107"/>
    </location>
</feature>
<keyword evidence="2 3" id="KW-0040">ANK repeat</keyword>
<dbReference type="PROSITE" id="PS50088">
    <property type="entry name" value="ANK_REPEAT"/>
    <property type="match status" value="7"/>
</dbReference>
<evidence type="ECO:0000256" key="1">
    <source>
        <dbReference type="ARBA" id="ARBA00022737"/>
    </source>
</evidence>
<feature type="repeat" description="ANK" evidence="3">
    <location>
        <begin position="175"/>
        <end position="207"/>
    </location>
</feature>
<gene>
    <name evidence="4" type="primary">ANKRD16-L</name>
    <name evidence="4" type="ORF">Hamer_G005492</name>
</gene>
<evidence type="ECO:0000313" key="5">
    <source>
        <dbReference type="Proteomes" id="UP000747542"/>
    </source>
</evidence>
<dbReference type="PROSITE" id="PS50297">
    <property type="entry name" value="ANK_REP_REGION"/>
    <property type="match status" value="7"/>
</dbReference>
<dbReference type="PANTHER" id="PTHR24173">
    <property type="entry name" value="ANKYRIN REPEAT CONTAINING"/>
    <property type="match status" value="1"/>
</dbReference>
<feature type="repeat" description="ANK" evidence="3">
    <location>
        <begin position="277"/>
        <end position="309"/>
    </location>
</feature>